<accession>A0ABQ1SE03</accession>
<sequence length="502" mass="52772">MDLLIMTIRARLKPLLLAGAGLAACALPAPAAADTLRDALNGAYRTNPILQSARAQQRATDETVPLEKSAGRPNATGSVQYVEFVKQSSDSQFAPSRSLGASIDLGVPIYSGGAVKNSIKAAETRVEAGQADLRGTESSIFTQAVAAYMDVIRGEALVQLSANQVDVLTVNSQATSDRFEIGDLTRTDVAQSQARLAIAQGDLRSAQANLISAREDYIRVTGMAPDDLQPPPPLPGLPASAAEAVATALDNNPDLIAARERADASRYDIDVAGAGRLPKVSVFTGSDYSNYLGSLDGPAPGVSVSQSGLGVQAGVQVSIPIFQGGRPAALQRQAQARSAAAQENVIAAERDVIAQVRSAYSSWQAANQIIDSTQVAIEAAALSLEGVRAESTVGNRTILDILDAEQELVAARAQLVTARRNAYVAGFSLLAAMGKAEARDLGLDDDGPLYDPQINYDRVKNKWWDWERDPDPVVQSTRTVDIPAPGADIPVNDDSTPGSGVY</sequence>
<evidence type="ECO:0000256" key="6">
    <source>
        <dbReference type="ARBA" id="ARBA00023136"/>
    </source>
</evidence>
<feature type="region of interest" description="Disordered" evidence="8">
    <location>
        <begin position="476"/>
        <end position="502"/>
    </location>
</feature>
<dbReference type="NCBIfam" id="TIGR01844">
    <property type="entry name" value="type_I_sec_TolC"/>
    <property type="match status" value="1"/>
</dbReference>
<comment type="subcellular location">
    <subcellularLocation>
        <location evidence="1">Cell outer membrane</location>
    </subcellularLocation>
</comment>
<dbReference type="EMBL" id="BMKL01000001">
    <property type="protein sequence ID" value="GGE04108.1"/>
    <property type="molecule type" value="Genomic_DNA"/>
</dbReference>
<evidence type="ECO:0000256" key="3">
    <source>
        <dbReference type="ARBA" id="ARBA00022448"/>
    </source>
</evidence>
<evidence type="ECO:0000256" key="9">
    <source>
        <dbReference type="SAM" id="SignalP"/>
    </source>
</evidence>
<evidence type="ECO:0000256" key="7">
    <source>
        <dbReference type="ARBA" id="ARBA00023237"/>
    </source>
</evidence>
<keyword evidence="7" id="KW-0998">Cell outer membrane</keyword>
<keyword evidence="3" id="KW-0813">Transport</keyword>
<comment type="caution">
    <text evidence="10">The sequence shown here is derived from an EMBL/GenBank/DDBJ whole genome shotgun (WGS) entry which is preliminary data.</text>
</comment>
<evidence type="ECO:0000256" key="4">
    <source>
        <dbReference type="ARBA" id="ARBA00022452"/>
    </source>
</evidence>
<dbReference type="Pfam" id="PF02321">
    <property type="entry name" value="OEP"/>
    <property type="match status" value="2"/>
</dbReference>
<dbReference type="PANTHER" id="PTHR30026">
    <property type="entry name" value="OUTER MEMBRANE PROTEIN TOLC"/>
    <property type="match status" value="1"/>
</dbReference>
<name>A0ABQ1SE03_9SPHN</name>
<evidence type="ECO:0000313" key="11">
    <source>
        <dbReference type="Proteomes" id="UP000619041"/>
    </source>
</evidence>
<feature type="region of interest" description="Disordered" evidence="8">
    <location>
        <begin position="52"/>
        <end position="74"/>
    </location>
</feature>
<organism evidence="10 11">
    <name type="scientific">Tsuneonella deserti</name>
    <dbReference type="NCBI Taxonomy" id="2035528"/>
    <lineage>
        <taxon>Bacteria</taxon>
        <taxon>Pseudomonadati</taxon>
        <taxon>Pseudomonadota</taxon>
        <taxon>Alphaproteobacteria</taxon>
        <taxon>Sphingomonadales</taxon>
        <taxon>Erythrobacteraceae</taxon>
        <taxon>Tsuneonella</taxon>
    </lineage>
</organism>
<keyword evidence="11" id="KW-1185">Reference proteome</keyword>
<dbReference type="Gene3D" id="1.20.1600.10">
    <property type="entry name" value="Outer membrane efflux proteins (OEP)"/>
    <property type="match status" value="1"/>
</dbReference>
<reference evidence="11" key="1">
    <citation type="journal article" date="2019" name="Int. J. Syst. Evol. Microbiol.">
        <title>The Global Catalogue of Microorganisms (GCM) 10K type strain sequencing project: providing services to taxonomists for standard genome sequencing and annotation.</title>
        <authorList>
            <consortium name="The Broad Institute Genomics Platform"/>
            <consortium name="The Broad Institute Genome Sequencing Center for Infectious Disease"/>
            <person name="Wu L."/>
            <person name="Ma J."/>
        </authorList>
    </citation>
    <scope>NUCLEOTIDE SEQUENCE [LARGE SCALE GENOMIC DNA]</scope>
    <source>
        <strain evidence="11">CGMCC 1.15959</strain>
    </source>
</reference>
<evidence type="ECO:0000256" key="1">
    <source>
        <dbReference type="ARBA" id="ARBA00004442"/>
    </source>
</evidence>
<comment type="similarity">
    <text evidence="2">Belongs to the outer membrane factor (OMF) (TC 1.B.17) family.</text>
</comment>
<dbReference type="Proteomes" id="UP000619041">
    <property type="component" value="Unassembled WGS sequence"/>
</dbReference>
<evidence type="ECO:0000256" key="2">
    <source>
        <dbReference type="ARBA" id="ARBA00007613"/>
    </source>
</evidence>
<feature type="signal peptide" evidence="9">
    <location>
        <begin position="1"/>
        <end position="31"/>
    </location>
</feature>
<dbReference type="InterPro" id="IPR010130">
    <property type="entry name" value="T1SS_OMP_TolC"/>
</dbReference>
<keyword evidence="9" id="KW-0732">Signal</keyword>
<keyword evidence="4" id="KW-1134">Transmembrane beta strand</keyword>
<gene>
    <name evidence="10" type="primary">rsaFb</name>
    <name evidence="10" type="ORF">GCM10011515_24670</name>
</gene>
<dbReference type="SUPFAM" id="SSF56954">
    <property type="entry name" value="Outer membrane efflux proteins (OEP)"/>
    <property type="match status" value="1"/>
</dbReference>
<dbReference type="InterPro" id="IPR051906">
    <property type="entry name" value="TolC-like"/>
</dbReference>
<feature type="compositionally biased region" description="Polar residues" evidence="8">
    <location>
        <begin position="493"/>
        <end position="502"/>
    </location>
</feature>
<evidence type="ECO:0000313" key="10">
    <source>
        <dbReference type="EMBL" id="GGE04108.1"/>
    </source>
</evidence>
<protein>
    <submittedName>
        <fullName evidence="10">Membrane protein</fullName>
    </submittedName>
</protein>
<dbReference type="InterPro" id="IPR003423">
    <property type="entry name" value="OMP_efflux"/>
</dbReference>
<proteinExistence type="inferred from homology"/>
<keyword evidence="5" id="KW-0812">Transmembrane</keyword>
<evidence type="ECO:0000256" key="8">
    <source>
        <dbReference type="SAM" id="MobiDB-lite"/>
    </source>
</evidence>
<dbReference type="PANTHER" id="PTHR30026:SF22">
    <property type="entry name" value="OUTER MEMBRANE EFFLUX PROTEIN"/>
    <property type="match status" value="1"/>
</dbReference>
<feature type="chain" id="PRO_5046338821" evidence="9">
    <location>
        <begin position="32"/>
        <end position="502"/>
    </location>
</feature>
<evidence type="ECO:0000256" key="5">
    <source>
        <dbReference type="ARBA" id="ARBA00022692"/>
    </source>
</evidence>
<keyword evidence="6" id="KW-0472">Membrane</keyword>